<proteinExistence type="predicted"/>
<sequence length="248" mass="29091">MAKMHSNKKIHQIHKLVDQIGLPLSKIHNLIKNIIETEHTNKEQTCQATQTIHELFESQKANANEEHMFQTIRDITEQQKADANEEQMFQSIRNMPEKQKANALNLFNIMRYPKGKHANEIISPYLQKKAFEFVTKNLYQWSDKDLNNENAKLKTKNKKLIKKNKNLIQKTQSLGALNRHLHNRVSDRISTIRSLIRKSKEISQIEFKRQINALFKTNNNNYSPRMIWLSTRISQTGQVFLKATVESM</sequence>
<evidence type="ECO:0000256" key="1">
    <source>
        <dbReference type="SAM" id="Coils"/>
    </source>
</evidence>
<evidence type="ECO:0000313" key="3">
    <source>
        <dbReference type="Proteomes" id="UP000266673"/>
    </source>
</evidence>
<dbReference type="AlphaFoldDB" id="A0A397UVM1"/>
<keyword evidence="1" id="KW-0175">Coiled coil</keyword>
<comment type="caution">
    <text evidence="2">The sequence shown here is derived from an EMBL/GenBank/DDBJ whole genome shotgun (WGS) entry which is preliminary data.</text>
</comment>
<name>A0A397UVM1_9GLOM</name>
<reference evidence="2 3" key="1">
    <citation type="submission" date="2018-06" db="EMBL/GenBank/DDBJ databases">
        <title>Comparative genomics reveals the genomic features of Rhizophagus irregularis, R. cerebriforme, R. diaphanum and Gigaspora rosea, and their symbiotic lifestyle signature.</title>
        <authorList>
            <person name="Morin E."/>
            <person name="San Clemente H."/>
            <person name="Chen E.C.H."/>
            <person name="De La Providencia I."/>
            <person name="Hainaut M."/>
            <person name="Kuo A."/>
            <person name="Kohler A."/>
            <person name="Murat C."/>
            <person name="Tang N."/>
            <person name="Roy S."/>
            <person name="Loubradou J."/>
            <person name="Henrissat B."/>
            <person name="Grigoriev I.V."/>
            <person name="Corradi N."/>
            <person name="Roux C."/>
            <person name="Martin F.M."/>
        </authorList>
    </citation>
    <scope>NUCLEOTIDE SEQUENCE [LARGE SCALE GENOMIC DNA]</scope>
    <source>
        <strain evidence="2 3">DAOM 194757</strain>
    </source>
</reference>
<organism evidence="2 3">
    <name type="scientific">Gigaspora rosea</name>
    <dbReference type="NCBI Taxonomy" id="44941"/>
    <lineage>
        <taxon>Eukaryota</taxon>
        <taxon>Fungi</taxon>
        <taxon>Fungi incertae sedis</taxon>
        <taxon>Mucoromycota</taxon>
        <taxon>Glomeromycotina</taxon>
        <taxon>Glomeromycetes</taxon>
        <taxon>Diversisporales</taxon>
        <taxon>Gigasporaceae</taxon>
        <taxon>Gigaspora</taxon>
    </lineage>
</organism>
<feature type="coiled-coil region" evidence="1">
    <location>
        <begin position="143"/>
        <end position="170"/>
    </location>
</feature>
<protein>
    <submittedName>
        <fullName evidence="2">Uncharacterized protein</fullName>
    </submittedName>
</protein>
<evidence type="ECO:0000313" key="2">
    <source>
        <dbReference type="EMBL" id="RIB13842.1"/>
    </source>
</evidence>
<keyword evidence="3" id="KW-1185">Reference proteome</keyword>
<accession>A0A397UVM1</accession>
<dbReference type="OrthoDB" id="2411093at2759"/>
<dbReference type="Proteomes" id="UP000266673">
    <property type="component" value="Unassembled WGS sequence"/>
</dbReference>
<dbReference type="EMBL" id="QKWP01000886">
    <property type="protein sequence ID" value="RIB13842.1"/>
    <property type="molecule type" value="Genomic_DNA"/>
</dbReference>
<gene>
    <name evidence="2" type="ORF">C2G38_2040644</name>
</gene>